<dbReference type="STRING" id="1895771.BGO89_08830"/>
<dbReference type="GO" id="GO:0005548">
    <property type="term" value="F:phospholipid transporter activity"/>
    <property type="evidence" value="ECO:0007669"/>
    <property type="project" value="TreeGrafter"/>
</dbReference>
<evidence type="ECO:0000313" key="2">
    <source>
        <dbReference type="EMBL" id="OJX56643.1"/>
    </source>
</evidence>
<dbReference type="Pfam" id="PF02405">
    <property type="entry name" value="MlaE"/>
    <property type="match status" value="1"/>
</dbReference>
<evidence type="ECO:0000256" key="1">
    <source>
        <dbReference type="SAM" id="Phobius"/>
    </source>
</evidence>
<organism evidence="2 3">
    <name type="scientific">Candidatus Kapaibacterium thiocyanatum</name>
    <dbReference type="NCBI Taxonomy" id="1895771"/>
    <lineage>
        <taxon>Bacteria</taxon>
        <taxon>Pseudomonadati</taxon>
        <taxon>Candidatus Kapaibacteriota</taxon>
        <taxon>Candidatus Kapaibacteriia</taxon>
        <taxon>Candidatus Kapaibacteriales</taxon>
        <taxon>Candidatus Kapaibacteriaceae</taxon>
        <taxon>Candidatus Kapaibacterium</taxon>
    </lineage>
</organism>
<keyword evidence="1" id="KW-0812">Transmembrane</keyword>
<feature type="transmembrane region" description="Helical" evidence="1">
    <location>
        <begin position="151"/>
        <end position="175"/>
    </location>
</feature>
<dbReference type="PANTHER" id="PTHR30188:SF4">
    <property type="entry name" value="PROTEIN TRIGALACTOSYLDIACYLGLYCEROL 1, CHLOROPLASTIC"/>
    <property type="match status" value="1"/>
</dbReference>
<dbReference type="PANTHER" id="PTHR30188">
    <property type="entry name" value="ABC TRANSPORTER PERMEASE PROTEIN-RELATED"/>
    <property type="match status" value="1"/>
</dbReference>
<dbReference type="AlphaFoldDB" id="A0A1M3KW89"/>
<keyword evidence="1" id="KW-1133">Transmembrane helix</keyword>
<sequence>MITLVARFGRMMTNLFAEVGQVVLLLMGIVRYFPRVFKDRGLVLDQMKIVGSDSLPLVVLVGAFTGAIAALQATNLFAKFNLIGIARPFIGGSIATVVFTELTPVLTALVIAGRVGGAIAAQIGTMKVSEQIDALEMMAIDKDRYLGMPRVFAAITMMPVLAVFSNIVALVGAYVLTSFKFEFTVAMFFNSIKTFFAVSEITLGITKSFVFGGFTALIGCHVGFQTEGGAEGVGQSTVRAFTISAASILIIDALFGVIF</sequence>
<dbReference type="GO" id="GO:0043190">
    <property type="term" value="C:ATP-binding cassette (ABC) transporter complex"/>
    <property type="evidence" value="ECO:0007669"/>
    <property type="project" value="InterPro"/>
</dbReference>
<accession>A0A1M3KW89</accession>
<dbReference type="Proteomes" id="UP000184233">
    <property type="component" value="Unassembled WGS sequence"/>
</dbReference>
<feature type="transmembrane region" description="Helical" evidence="1">
    <location>
        <begin position="12"/>
        <end position="34"/>
    </location>
</feature>
<protein>
    <submittedName>
        <fullName evidence="2">ABC transporter permease</fullName>
    </submittedName>
</protein>
<evidence type="ECO:0000313" key="3">
    <source>
        <dbReference type="Proteomes" id="UP000184233"/>
    </source>
</evidence>
<feature type="transmembrane region" description="Helical" evidence="1">
    <location>
        <begin position="89"/>
        <end position="112"/>
    </location>
</feature>
<feature type="transmembrane region" description="Helical" evidence="1">
    <location>
        <begin position="54"/>
        <end position="77"/>
    </location>
</feature>
<gene>
    <name evidence="2" type="ORF">BGO89_08830</name>
</gene>
<reference evidence="2 3" key="1">
    <citation type="submission" date="2016-09" db="EMBL/GenBank/DDBJ databases">
        <title>Genome-resolved meta-omics ties microbial dynamics to process performance in biotechnology for thiocyanate degradation.</title>
        <authorList>
            <person name="Kantor R.S."/>
            <person name="Huddy R.J."/>
            <person name="Iyer R."/>
            <person name="Thomas B.C."/>
            <person name="Brown C.T."/>
            <person name="Anantharaman K."/>
            <person name="Tringe S."/>
            <person name="Hettich R.L."/>
            <person name="Harrison S.T."/>
            <person name="Banfield J.F."/>
        </authorList>
    </citation>
    <scope>NUCLEOTIDE SEQUENCE [LARGE SCALE GENOMIC DNA]</scope>
    <source>
        <strain evidence="2">59-99</strain>
    </source>
</reference>
<feature type="transmembrane region" description="Helical" evidence="1">
    <location>
        <begin position="195"/>
        <end position="218"/>
    </location>
</feature>
<feature type="transmembrane region" description="Helical" evidence="1">
    <location>
        <begin position="238"/>
        <end position="258"/>
    </location>
</feature>
<keyword evidence="1" id="KW-0472">Membrane</keyword>
<dbReference type="InterPro" id="IPR030802">
    <property type="entry name" value="Permease_MalE"/>
</dbReference>
<name>A0A1M3KW89_9BACT</name>
<proteinExistence type="predicted"/>
<dbReference type="EMBL" id="MKVH01000024">
    <property type="protein sequence ID" value="OJX56643.1"/>
    <property type="molecule type" value="Genomic_DNA"/>
</dbReference>
<comment type="caution">
    <text evidence="2">The sequence shown here is derived from an EMBL/GenBank/DDBJ whole genome shotgun (WGS) entry which is preliminary data.</text>
</comment>